<evidence type="ECO:0000313" key="2">
    <source>
        <dbReference type="Proteomes" id="UP001066276"/>
    </source>
</evidence>
<organism evidence="1 2">
    <name type="scientific">Pleurodeles waltl</name>
    <name type="common">Iberian ribbed newt</name>
    <dbReference type="NCBI Taxonomy" id="8319"/>
    <lineage>
        <taxon>Eukaryota</taxon>
        <taxon>Metazoa</taxon>
        <taxon>Chordata</taxon>
        <taxon>Craniata</taxon>
        <taxon>Vertebrata</taxon>
        <taxon>Euteleostomi</taxon>
        <taxon>Amphibia</taxon>
        <taxon>Batrachia</taxon>
        <taxon>Caudata</taxon>
        <taxon>Salamandroidea</taxon>
        <taxon>Salamandridae</taxon>
        <taxon>Pleurodelinae</taxon>
        <taxon>Pleurodeles</taxon>
    </lineage>
</organism>
<accession>A0AAV7UTM0</accession>
<dbReference type="AlphaFoldDB" id="A0AAV7UTM0"/>
<gene>
    <name evidence="1" type="ORF">NDU88_001284</name>
</gene>
<sequence length="117" mass="13423">MDVLAYGSLEAVLQLKRESYTALEQKIEAIAINVCLLRVDHRKLADRMGETGSIRAFMRLIVTTLQQYTENMYHVLRLLKDQAEDLEDRSHRNNITSDLNHILLMLTLGRLLTAVPT</sequence>
<proteinExistence type="predicted"/>
<comment type="caution">
    <text evidence="1">The sequence shown here is derived from an EMBL/GenBank/DDBJ whole genome shotgun (WGS) entry which is preliminary data.</text>
</comment>
<name>A0AAV7UTM0_PLEWA</name>
<dbReference type="EMBL" id="JANPWB010000004">
    <property type="protein sequence ID" value="KAJ1191971.1"/>
    <property type="molecule type" value="Genomic_DNA"/>
</dbReference>
<protein>
    <submittedName>
        <fullName evidence="1">Uncharacterized protein</fullName>
    </submittedName>
</protein>
<reference evidence="1" key="1">
    <citation type="journal article" date="2022" name="bioRxiv">
        <title>Sequencing and chromosome-scale assembly of the giantPleurodeles waltlgenome.</title>
        <authorList>
            <person name="Brown T."/>
            <person name="Elewa A."/>
            <person name="Iarovenko S."/>
            <person name="Subramanian E."/>
            <person name="Araus A.J."/>
            <person name="Petzold A."/>
            <person name="Susuki M."/>
            <person name="Suzuki K.-i.T."/>
            <person name="Hayashi T."/>
            <person name="Toyoda A."/>
            <person name="Oliveira C."/>
            <person name="Osipova E."/>
            <person name="Leigh N.D."/>
            <person name="Simon A."/>
            <person name="Yun M.H."/>
        </authorList>
    </citation>
    <scope>NUCLEOTIDE SEQUENCE</scope>
    <source>
        <strain evidence="1">20211129_DDA</strain>
        <tissue evidence="1">Liver</tissue>
    </source>
</reference>
<keyword evidence="2" id="KW-1185">Reference proteome</keyword>
<dbReference type="Proteomes" id="UP001066276">
    <property type="component" value="Chromosome 2_2"/>
</dbReference>
<evidence type="ECO:0000313" key="1">
    <source>
        <dbReference type="EMBL" id="KAJ1191971.1"/>
    </source>
</evidence>